<keyword evidence="8" id="KW-0723">Serine/threonine-protein kinase</keyword>
<dbReference type="InterPro" id="IPR003591">
    <property type="entry name" value="Leu-rich_rpt_typical-subtyp"/>
</dbReference>
<evidence type="ECO:0000256" key="27">
    <source>
        <dbReference type="ARBA" id="ARBA00072040"/>
    </source>
</evidence>
<dbReference type="Gene3D" id="1.10.510.10">
    <property type="entry name" value="Transferase(Phosphotransferase) domain 1"/>
    <property type="match status" value="1"/>
</dbReference>
<dbReference type="SMART" id="SM00369">
    <property type="entry name" value="LRR_TYP"/>
    <property type="match status" value="11"/>
</dbReference>
<dbReference type="FunFam" id="3.80.10.10:FF:001158">
    <property type="entry name" value="Leucine-rich repeat protein kinase family protein"/>
    <property type="match status" value="1"/>
</dbReference>
<dbReference type="GO" id="GO:0033612">
    <property type="term" value="F:receptor serine/threonine kinase binding"/>
    <property type="evidence" value="ECO:0007669"/>
    <property type="project" value="TreeGrafter"/>
</dbReference>
<dbReference type="GO" id="GO:0004674">
    <property type="term" value="F:protein serine/threonine kinase activity"/>
    <property type="evidence" value="ECO:0007669"/>
    <property type="project" value="UniProtKB-KW"/>
</dbReference>
<comment type="cofactor">
    <cofactor evidence="1">
        <name>Mn(2+)</name>
        <dbReference type="ChEBI" id="CHEBI:29035"/>
    </cofactor>
</comment>
<keyword evidence="17" id="KW-0256">Endoplasmic reticulum</keyword>
<dbReference type="InterPro" id="IPR032675">
    <property type="entry name" value="LRR_dom_sf"/>
</dbReference>
<sequence>MAASLSLALSLLLCLLLCPESSDAAAIHKGDELALLSFKSMLSGSDGSLQLASTWKNGSYCSWPGVVCGRRNRVVMLQLQLSNLMGRISPSLGNLSFLRVLNLSKNYLAGEIPPELGRLTRLWYLNLRSNSLQGVIPAAIGGCTNLTSLNLSDNMLQGMIPHEIGTKLKNLVTLYIWSNNLSGTIPGSLATLPRIAVLSMGANRLSGEIPPALGNLSSLQVLNLYLNRLSGSIPLSLGHLPSLSWLNLEDNKLTGEIPTSIWNISSLTLLSVRANMLSGMIPPNAFNTLPHLQKLSLTDNGFQGSIPASLANASGLSVLSLDSNMFSGLVPPEIGRLRNLTTLLLSYNLLETEGPKDWDFITALTNCSRLLILDLANNKFTGALPGSFSNLSSSLINVVLGSNKITGSIPKDIGNLLGLQRLDISNNAFTGSLPSSLGRLKNMVDLIMNTNKISGSIPMSIGNLTELDYFNLGMNTISGRITSTIGNLTKLSKLILSDNNFTGPIPKGLFNIQTLSALFDVSRNNLDGSIPREIGHLKNLVEFHAESNKLSGEIPSTLGECQLLQYLHLQNNFLIGSIPSALVQLKGLEALDLSRSNLSGQIPKSLGNITMLNSLNLSFNSFVGEMPTIGVFANASRISIQGNAKLCGGITDLHLPPCNPLILNKKHKFLVVPTAVSLVAALAILSSLCMLLTWHKRSKEGTPLTTAMKGHLLVSYSQLVKATDAFSPTNLLGSGSFGSVYRGKLDSQHGESTSLVAVKVLKLETPKALKSFTAECEALRNMRHRNLVKIVTVCSSIDNRGNDFKAIVYDFMPNGSLEDWLHPDTNNQDEQLHLNLHHRVTILLDVACALDYLHCHGPAPVVHCDVKSSNVLLDADMVAHVGDFGLARILVEGSSLMQQSTSSMGFRGTIGYAAPEYGVGNTASTHGDIYSYGILVLEILTGKRPTDSTFRLGLSLRHYVEQGLHGRLMDLVDRKLVLDSENWLQTPDVSPCKEITECLVALLRLGLSCSQELSSSRMQTGDSMVLEIWYQQMEIFTASIVGNNKWEEAYWYLTGNDATYKRKVECIVLLLELGMSCFLNLECPALRNYHQADRRLELSSRNPCQVNTECDYGSQSSIVHKPLDLQCMVNPNLCGMIV</sequence>
<evidence type="ECO:0000256" key="6">
    <source>
        <dbReference type="ARBA" id="ARBA00012513"/>
    </source>
</evidence>
<keyword evidence="19" id="KW-1133">Transmembrane helix</keyword>
<evidence type="ECO:0000256" key="28">
    <source>
        <dbReference type="PROSITE-ProRule" id="PRU10141"/>
    </source>
</evidence>
<evidence type="ECO:0000256" key="17">
    <source>
        <dbReference type="ARBA" id="ARBA00022824"/>
    </source>
</evidence>
<keyword evidence="10" id="KW-0433">Leucine-rich repeat</keyword>
<dbReference type="EnsemblPlants" id="LPERR11G13890.1">
    <property type="protein sequence ID" value="LPERR11G13890.1"/>
    <property type="gene ID" value="LPERR11G13890"/>
</dbReference>
<evidence type="ECO:0000256" key="15">
    <source>
        <dbReference type="ARBA" id="ARBA00022741"/>
    </source>
</evidence>
<dbReference type="InterPro" id="IPR000719">
    <property type="entry name" value="Prot_kinase_dom"/>
</dbReference>
<keyword evidence="11" id="KW-0808">Transferase</keyword>
<dbReference type="Gene3D" id="3.80.10.10">
    <property type="entry name" value="Ribonuclease Inhibitor"/>
    <property type="match status" value="4"/>
</dbReference>
<dbReference type="GO" id="GO:0005524">
    <property type="term" value="F:ATP binding"/>
    <property type="evidence" value="ECO:0007669"/>
    <property type="project" value="UniProtKB-UniRule"/>
</dbReference>
<dbReference type="FunFam" id="3.80.10.10:FF:000288">
    <property type="entry name" value="LRR receptor-like serine/threonine-protein kinase EFR"/>
    <property type="match status" value="1"/>
</dbReference>
<dbReference type="InterPro" id="IPR008271">
    <property type="entry name" value="Ser/Thr_kinase_AS"/>
</dbReference>
<dbReference type="PANTHER" id="PTHR48056">
    <property type="entry name" value="LRR RECEPTOR-LIKE SERINE/THREONINE-PROTEIN KINASE-RELATED"/>
    <property type="match status" value="1"/>
</dbReference>
<reference evidence="31 32" key="1">
    <citation type="submission" date="2012-08" db="EMBL/GenBank/DDBJ databases">
        <title>Oryza genome evolution.</title>
        <authorList>
            <person name="Wing R.A."/>
        </authorList>
    </citation>
    <scope>NUCLEOTIDE SEQUENCE</scope>
</reference>
<dbReference type="EC" id="2.7.11.1" evidence="6"/>
<dbReference type="InterPro" id="IPR001245">
    <property type="entry name" value="Ser-Thr/Tyr_kinase_cat_dom"/>
</dbReference>
<evidence type="ECO:0000256" key="2">
    <source>
        <dbReference type="ARBA" id="ARBA00004162"/>
    </source>
</evidence>
<evidence type="ECO:0000256" key="29">
    <source>
        <dbReference type="SAM" id="SignalP"/>
    </source>
</evidence>
<keyword evidence="21" id="KW-0675">Receptor</keyword>
<keyword evidence="9" id="KW-0597">Phosphoprotein</keyword>
<evidence type="ECO:0000256" key="18">
    <source>
        <dbReference type="ARBA" id="ARBA00022840"/>
    </source>
</evidence>
<evidence type="ECO:0000256" key="19">
    <source>
        <dbReference type="ARBA" id="ARBA00022989"/>
    </source>
</evidence>
<evidence type="ECO:0000256" key="25">
    <source>
        <dbReference type="ARBA" id="ARBA00054320"/>
    </source>
</evidence>
<proteinExistence type="inferred from homology"/>
<dbReference type="Pfam" id="PF08263">
    <property type="entry name" value="LRRNT_2"/>
    <property type="match status" value="1"/>
</dbReference>
<dbReference type="InterPro" id="IPR011009">
    <property type="entry name" value="Kinase-like_dom_sf"/>
</dbReference>
<dbReference type="Gene3D" id="3.30.200.20">
    <property type="entry name" value="Phosphorylase Kinase, domain 1"/>
    <property type="match status" value="1"/>
</dbReference>
<keyword evidence="20" id="KW-0472">Membrane</keyword>
<evidence type="ECO:0000256" key="10">
    <source>
        <dbReference type="ARBA" id="ARBA00022614"/>
    </source>
</evidence>
<reference evidence="31" key="3">
    <citation type="submission" date="2015-04" db="UniProtKB">
        <authorList>
            <consortium name="EnsemblPlants"/>
        </authorList>
    </citation>
    <scope>IDENTIFICATION</scope>
</reference>
<evidence type="ECO:0000256" key="24">
    <source>
        <dbReference type="ARBA" id="ARBA00048679"/>
    </source>
</evidence>
<evidence type="ECO:0000256" key="8">
    <source>
        <dbReference type="ARBA" id="ARBA00022527"/>
    </source>
</evidence>
<feature type="chain" id="PRO_5002350775" description="Receptor kinase-like protein Xa21" evidence="29">
    <location>
        <begin position="25"/>
        <end position="1138"/>
    </location>
</feature>
<dbReference type="Pfam" id="PF23598">
    <property type="entry name" value="LRR_14"/>
    <property type="match status" value="1"/>
</dbReference>
<dbReference type="AlphaFoldDB" id="A0A0D9XTA8"/>
<keyword evidence="14" id="KW-0677">Repeat</keyword>
<dbReference type="Proteomes" id="UP000032180">
    <property type="component" value="Chromosome 11"/>
</dbReference>
<dbReference type="PANTHER" id="PTHR48056:SF86">
    <property type="entry name" value="PROTEIN KINASE DOMAIN-CONTAINING PROTEIN"/>
    <property type="match status" value="1"/>
</dbReference>
<evidence type="ECO:0000256" key="13">
    <source>
        <dbReference type="ARBA" id="ARBA00022729"/>
    </source>
</evidence>
<dbReference type="FunFam" id="3.80.10.10:FF:000400">
    <property type="entry name" value="Nuclear pore complex protein NUP107"/>
    <property type="match status" value="1"/>
</dbReference>
<evidence type="ECO:0000256" key="23">
    <source>
        <dbReference type="ARBA" id="ARBA00047899"/>
    </source>
</evidence>
<evidence type="ECO:0000256" key="21">
    <source>
        <dbReference type="ARBA" id="ARBA00023170"/>
    </source>
</evidence>
<keyword evidence="7" id="KW-1003">Cell membrane</keyword>
<evidence type="ECO:0000256" key="22">
    <source>
        <dbReference type="ARBA" id="ARBA00023180"/>
    </source>
</evidence>
<dbReference type="STRING" id="77586.A0A0D9XTA8"/>
<dbReference type="Pfam" id="PF07714">
    <property type="entry name" value="PK_Tyr_Ser-Thr"/>
    <property type="match status" value="1"/>
</dbReference>
<dbReference type="Pfam" id="PF00560">
    <property type="entry name" value="LRR_1"/>
    <property type="match status" value="6"/>
</dbReference>
<evidence type="ECO:0000313" key="31">
    <source>
        <dbReference type="EnsemblPlants" id="LPERR11G13890.1"/>
    </source>
</evidence>
<keyword evidence="32" id="KW-1185">Reference proteome</keyword>
<dbReference type="FunFam" id="3.30.200.20:FF:000432">
    <property type="entry name" value="LRR receptor-like serine/threonine-protein kinase EFR"/>
    <property type="match status" value="1"/>
</dbReference>
<evidence type="ECO:0000256" key="9">
    <source>
        <dbReference type="ARBA" id="ARBA00022553"/>
    </source>
</evidence>
<dbReference type="FunFam" id="1.10.510.10:FF:000358">
    <property type="entry name" value="Putative leucine-rich repeat receptor-like serine/threonine-protein kinase"/>
    <property type="match status" value="1"/>
</dbReference>
<evidence type="ECO:0000256" key="4">
    <source>
        <dbReference type="ARBA" id="ARBA00004479"/>
    </source>
</evidence>
<organism evidence="31 32">
    <name type="scientific">Leersia perrieri</name>
    <dbReference type="NCBI Taxonomy" id="77586"/>
    <lineage>
        <taxon>Eukaryota</taxon>
        <taxon>Viridiplantae</taxon>
        <taxon>Streptophyta</taxon>
        <taxon>Embryophyta</taxon>
        <taxon>Tracheophyta</taxon>
        <taxon>Spermatophyta</taxon>
        <taxon>Magnoliopsida</taxon>
        <taxon>Liliopsida</taxon>
        <taxon>Poales</taxon>
        <taxon>Poaceae</taxon>
        <taxon>BOP clade</taxon>
        <taxon>Oryzoideae</taxon>
        <taxon>Oryzeae</taxon>
        <taxon>Oryzinae</taxon>
        <taxon>Leersia</taxon>
    </lineage>
</organism>
<dbReference type="GO" id="GO:0005886">
    <property type="term" value="C:plasma membrane"/>
    <property type="evidence" value="ECO:0007669"/>
    <property type="project" value="UniProtKB-SubCell"/>
</dbReference>
<evidence type="ECO:0000259" key="30">
    <source>
        <dbReference type="PROSITE" id="PS50011"/>
    </source>
</evidence>
<dbReference type="Pfam" id="PF13855">
    <property type="entry name" value="LRR_8"/>
    <property type="match status" value="2"/>
</dbReference>
<evidence type="ECO:0000256" key="3">
    <source>
        <dbReference type="ARBA" id="ARBA00004389"/>
    </source>
</evidence>
<feature type="domain" description="Protein kinase" evidence="30">
    <location>
        <begin position="726"/>
        <end position="999"/>
    </location>
</feature>
<evidence type="ECO:0000313" key="32">
    <source>
        <dbReference type="Proteomes" id="UP000032180"/>
    </source>
</evidence>
<evidence type="ECO:0000256" key="5">
    <source>
        <dbReference type="ARBA" id="ARBA00008684"/>
    </source>
</evidence>
<dbReference type="InterPro" id="IPR017441">
    <property type="entry name" value="Protein_kinase_ATP_BS"/>
</dbReference>
<comment type="function">
    <text evidence="25">Receptor kinase that detects X.oryzae pv. oryzae protein Ax21 to promote innate immunity. Following X.oryzae pv. oryzae protein Ax21 detection, undergoes cleavage, releasing the processed protein kinase Xa21 chain.</text>
</comment>
<evidence type="ECO:0000256" key="11">
    <source>
        <dbReference type="ARBA" id="ARBA00022679"/>
    </source>
</evidence>
<dbReference type="SUPFAM" id="SSF56112">
    <property type="entry name" value="Protein kinase-like (PK-like)"/>
    <property type="match status" value="1"/>
</dbReference>
<evidence type="ECO:0000256" key="20">
    <source>
        <dbReference type="ARBA" id="ARBA00023136"/>
    </source>
</evidence>
<dbReference type="PROSITE" id="PS00108">
    <property type="entry name" value="PROTEIN_KINASE_ST"/>
    <property type="match status" value="1"/>
</dbReference>
<dbReference type="InterPro" id="IPR055414">
    <property type="entry name" value="LRR_R13L4/SHOC2-like"/>
</dbReference>
<dbReference type="SMART" id="SM00220">
    <property type="entry name" value="S_TKc"/>
    <property type="match status" value="1"/>
</dbReference>
<dbReference type="SUPFAM" id="SSF52058">
    <property type="entry name" value="L domain-like"/>
    <property type="match status" value="2"/>
</dbReference>
<dbReference type="InterPro" id="IPR050647">
    <property type="entry name" value="Plant_LRR-RLKs"/>
</dbReference>
<feature type="signal peptide" evidence="29">
    <location>
        <begin position="1"/>
        <end position="24"/>
    </location>
</feature>
<comment type="subcellular location">
    <subcellularLocation>
        <location evidence="2">Cell membrane</location>
        <topology evidence="2">Single-pass membrane protein</topology>
    </subcellularLocation>
    <subcellularLocation>
        <location evidence="3">Endoplasmic reticulum membrane</location>
        <topology evidence="3">Single-pass membrane protein</topology>
    </subcellularLocation>
    <subcellularLocation>
        <location evidence="4">Membrane</location>
        <topology evidence="4">Single-pass type I membrane protein</topology>
    </subcellularLocation>
</comment>
<evidence type="ECO:0000256" key="1">
    <source>
        <dbReference type="ARBA" id="ARBA00001936"/>
    </source>
</evidence>
<evidence type="ECO:0000256" key="16">
    <source>
        <dbReference type="ARBA" id="ARBA00022777"/>
    </source>
</evidence>
<keyword evidence="16" id="KW-0418">Kinase</keyword>
<evidence type="ECO:0000256" key="14">
    <source>
        <dbReference type="ARBA" id="ARBA00022737"/>
    </source>
</evidence>
<accession>A0A0D9XTA8</accession>
<keyword evidence="18 28" id="KW-0067">ATP-binding</keyword>
<dbReference type="PROSITE" id="PS50011">
    <property type="entry name" value="PROTEIN_KINASE_DOM"/>
    <property type="match status" value="1"/>
</dbReference>
<keyword evidence="15 28" id="KW-0547">Nucleotide-binding</keyword>
<evidence type="ECO:0000256" key="12">
    <source>
        <dbReference type="ARBA" id="ARBA00022692"/>
    </source>
</evidence>
<dbReference type="Gramene" id="LPERR11G13890.1">
    <property type="protein sequence ID" value="LPERR11G13890.1"/>
    <property type="gene ID" value="LPERR11G13890"/>
</dbReference>
<evidence type="ECO:0000256" key="26">
    <source>
        <dbReference type="ARBA" id="ARBA00056628"/>
    </source>
</evidence>
<dbReference type="eggNOG" id="ENOG502QPYS">
    <property type="taxonomic scope" value="Eukaryota"/>
</dbReference>
<comment type="catalytic activity">
    <reaction evidence="24">
        <text>L-seryl-[protein] + ATP = O-phospho-L-seryl-[protein] + ADP + H(+)</text>
        <dbReference type="Rhea" id="RHEA:17989"/>
        <dbReference type="Rhea" id="RHEA-COMP:9863"/>
        <dbReference type="Rhea" id="RHEA-COMP:11604"/>
        <dbReference type="ChEBI" id="CHEBI:15378"/>
        <dbReference type="ChEBI" id="CHEBI:29999"/>
        <dbReference type="ChEBI" id="CHEBI:30616"/>
        <dbReference type="ChEBI" id="CHEBI:83421"/>
        <dbReference type="ChEBI" id="CHEBI:456216"/>
        <dbReference type="EC" id="2.7.11.1"/>
    </reaction>
</comment>
<dbReference type="HOGENOM" id="CLU_000288_22_0_1"/>
<comment type="similarity">
    <text evidence="5">Belongs to the protein kinase superfamily. Ser/Thr protein kinase family.</text>
</comment>
<keyword evidence="13 29" id="KW-0732">Signal</keyword>
<name>A0A0D9XTA8_9ORYZ</name>
<comment type="function">
    <text evidence="26">The processed protein kinase Xa21 chain released by protein cleavage after X.oryzae pv. oryzae protein Ax21 detection translocates into the nucleus where it can bind and regulate WRKY62, a transcription factor. Confers resistance to the bacterial pathogen X.oryzae pv. oryzae (Xoo).</text>
</comment>
<reference evidence="32" key="2">
    <citation type="submission" date="2013-12" db="EMBL/GenBank/DDBJ databases">
        <authorList>
            <person name="Yu Y."/>
            <person name="Lee S."/>
            <person name="de Baynast K."/>
            <person name="Wissotski M."/>
            <person name="Liu L."/>
            <person name="Talag J."/>
            <person name="Goicoechea J."/>
            <person name="Angelova A."/>
            <person name="Jetty R."/>
            <person name="Kudrna D."/>
            <person name="Golser W."/>
            <person name="Rivera L."/>
            <person name="Zhang J."/>
            <person name="Wing R."/>
        </authorList>
    </citation>
    <scope>NUCLEOTIDE SEQUENCE</scope>
</reference>
<protein>
    <recommendedName>
        <fullName evidence="27">Receptor kinase-like protein Xa21</fullName>
        <ecNumber evidence="6">2.7.11.1</ecNumber>
    </recommendedName>
</protein>
<comment type="catalytic activity">
    <reaction evidence="23">
        <text>L-threonyl-[protein] + ATP = O-phospho-L-threonyl-[protein] + ADP + H(+)</text>
        <dbReference type="Rhea" id="RHEA:46608"/>
        <dbReference type="Rhea" id="RHEA-COMP:11060"/>
        <dbReference type="Rhea" id="RHEA-COMP:11605"/>
        <dbReference type="ChEBI" id="CHEBI:15378"/>
        <dbReference type="ChEBI" id="CHEBI:30013"/>
        <dbReference type="ChEBI" id="CHEBI:30616"/>
        <dbReference type="ChEBI" id="CHEBI:61977"/>
        <dbReference type="ChEBI" id="CHEBI:456216"/>
        <dbReference type="EC" id="2.7.11.1"/>
    </reaction>
</comment>
<dbReference type="GO" id="GO:0005789">
    <property type="term" value="C:endoplasmic reticulum membrane"/>
    <property type="evidence" value="ECO:0007669"/>
    <property type="project" value="UniProtKB-SubCell"/>
</dbReference>
<dbReference type="PROSITE" id="PS00107">
    <property type="entry name" value="PROTEIN_KINASE_ATP"/>
    <property type="match status" value="1"/>
</dbReference>
<dbReference type="InterPro" id="IPR013210">
    <property type="entry name" value="LRR_N_plant-typ"/>
</dbReference>
<keyword evidence="12" id="KW-0812">Transmembrane</keyword>
<feature type="binding site" evidence="28">
    <location>
        <position position="759"/>
    </location>
    <ligand>
        <name>ATP</name>
        <dbReference type="ChEBI" id="CHEBI:30616"/>
    </ligand>
</feature>
<keyword evidence="22" id="KW-0325">Glycoprotein</keyword>
<dbReference type="InterPro" id="IPR001611">
    <property type="entry name" value="Leu-rich_rpt"/>
</dbReference>
<evidence type="ECO:0000256" key="7">
    <source>
        <dbReference type="ARBA" id="ARBA00022475"/>
    </source>
</evidence>